<reference evidence="2 3" key="1">
    <citation type="submission" date="2019-07" db="EMBL/GenBank/DDBJ databases">
        <title>Draft genome for Aliikangiella sp. M105.</title>
        <authorList>
            <person name="Wang G."/>
        </authorList>
    </citation>
    <scope>NUCLEOTIDE SEQUENCE [LARGE SCALE GENOMIC DNA]</scope>
    <source>
        <strain evidence="2 3">M105</strain>
    </source>
</reference>
<dbReference type="GO" id="GO:0004363">
    <property type="term" value="F:glutathione synthase activity"/>
    <property type="evidence" value="ECO:0007669"/>
    <property type="project" value="InterPro"/>
</dbReference>
<dbReference type="PANTHER" id="PTHR39217:SF1">
    <property type="entry name" value="GLUTATHIONE SYNTHETASE"/>
    <property type="match status" value="1"/>
</dbReference>
<proteinExistence type="predicted"/>
<organism evidence="2 3">
    <name type="scientific">Aliikangiella coralliicola</name>
    <dbReference type="NCBI Taxonomy" id="2592383"/>
    <lineage>
        <taxon>Bacteria</taxon>
        <taxon>Pseudomonadati</taxon>
        <taxon>Pseudomonadota</taxon>
        <taxon>Gammaproteobacteria</taxon>
        <taxon>Oceanospirillales</taxon>
        <taxon>Pleioneaceae</taxon>
        <taxon>Aliikangiella</taxon>
    </lineage>
</organism>
<dbReference type="EMBL" id="VIKS01000010">
    <property type="protein sequence ID" value="TQV86542.1"/>
    <property type="molecule type" value="Genomic_DNA"/>
</dbReference>
<evidence type="ECO:0000259" key="1">
    <source>
        <dbReference type="Pfam" id="PF02955"/>
    </source>
</evidence>
<dbReference type="PANTHER" id="PTHR39217">
    <property type="match status" value="1"/>
</dbReference>
<dbReference type="RefSeq" id="WP_142932466.1">
    <property type="nucleotide sequence ID" value="NZ_ML660166.1"/>
</dbReference>
<evidence type="ECO:0000313" key="3">
    <source>
        <dbReference type="Proteomes" id="UP000315439"/>
    </source>
</evidence>
<protein>
    <recommendedName>
        <fullName evidence="1">Prokaryotic glutathione synthetase ATP-binding domain-containing protein</fullName>
    </recommendedName>
</protein>
<sequence length="298" mass="34640">MNKCAILSMDNLEGHMVYDDLLHAPLKKANWEFETVSWQQQGVDWDQYNLVMIRSTWDYQLNSDKFIETLQQIENSSAHLDNPLDIVRWNIDKKYLRDLESKGIQILPTLWRDSIDENEINDFFEQLQAEEIVIKPCISAGAFNTFRLTPSQAIEKSSALVDAFQQRSCMIQSFSQAIIDEGEFSIFYFDGEYSHTVLKKPKTNDFRVQEEFGGLLKKVEPEAALKRHAERVLDVVGQSLLYARLDFVRDNSDATNSCFALMEAELIEPSLYFNLDPESPRRYVEAMQRRMKRLGVIE</sequence>
<dbReference type="SUPFAM" id="SSF56059">
    <property type="entry name" value="Glutathione synthetase ATP-binding domain-like"/>
    <property type="match status" value="1"/>
</dbReference>
<evidence type="ECO:0000313" key="2">
    <source>
        <dbReference type="EMBL" id="TQV86542.1"/>
    </source>
</evidence>
<name>A0A545UAP2_9GAMM</name>
<dbReference type="Pfam" id="PF02955">
    <property type="entry name" value="GSH-S_ATP"/>
    <property type="match status" value="1"/>
</dbReference>
<accession>A0A545UAP2</accession>
<dbReference type="InterPro" id="IPR004218">
    <property type="entry name" value="GSHS_ATP-bd"/>
</dbReference>
<dbReference type="InterPro" id="IPR053191">
    <property type="entry name" value="DcsG_Biosynth_Enzyme"/>
</dbReference>
<gene>
    <name evidence="2" type="ORF">FLL46_16690</name>
</gene>
<dbReference type="GO" id="GO:0005524">
    <property type="term" value="F:ATP binding"/>
    <property type="evidence" value="ECO:0007669"/>
    <property type="project" value="InterPro"/>
</dbReference>
<keyword evidence="3" id="KW-1185">Reference proteome</keyword>
<dbReference type="AlphaFoldDB" id="A0A545UAP2"/>
<dbReference type="Gene3D" id="3.30.470.20">
    <property type="entry name" value="ATP-grasp fold, B domain"/>
    <property type="match status" value="1"/>
</dbReference>
<dbReference type="OrthoDB" id="3373978at2"/>
<dbReference type="Proteomes" id="UP000315439">
    <property type="component" value="Unassembled WGS sequence"/>
</dbReference>
<comment type="caution">
    <text evidence="2">The sequence shown here is derived from an EMBL/GenBank/DDBJ whole genome shotgun (WGS) entry which is preliminary data.</text>
</comment>
<feature type="domain" description="Prokaryotic glutathione synthetase ATP-binding" evidence="1">
    <location>
        <begin position="115"/>
        <end position="234"/>
    </location>
</feature>